<dbReference type="EMBL" id="VSRR010040715">
    <property type="protein sequence ID" value="MPC75262.1"/>
    <property type="molecule type" value="Genomic_DNA"/>
</dbReference>
<keyword evidence="2" id="KW-1185">Reference proteome</keyword>
<dbReference type="Proteomes" id="UP000324222">
    <property type="component" value="Unassembled WGS sequence"/>
</dbReference>
<name>A0A5B7HV38_PORTR</name>
<protein>
    <submittedName>
        <fullName evidence="1">Uncharacterized protein</fullName>
    </submittedName>
</protein>
<evidence type="ECO:0000313" key="2">
    <source>
        <dbReference type="Proteomes" id="UP000324222"/>
    </source>
</evidence>
<sequence length="48" mass="5404">MYSRPLSASLAPLGSVVRRSPEACHRQHLRDCIRKTSWGLILVTLNTL</sequence>
<dbReference type="AlphaFoldDB" id="A0A5B7HV38"/>
<evidence type="ECO:0000313" key="1">
    <source>
        <dbReference type="EMBL" id="MPC75262.1"/>
    </source>
</evidence>
<comment type="caution">
    <text evidence="1">The sequence shown here is derived from an EMBL/GenBank/DDBJ whole genome shotgun (WGS) entry which is preliminary data.</text>
</comment>
<accession>A0A5B7HV38</accession>
<organism evidence="1 2">
    <name type="scientific">Portunus trituberculatus</name>
    <name type="common">Swimming crab</name>
    <name type="synonym">Neptunus trituberculatus</name>
    <dbReference type="NCBI Taxonomy" id="210409"/>
    <lineage>
        <taxon>Eukaryota</taxon>
        <taxon>Metazoa</taxon>
        <taxon>Ecdysozoa</taxon>
        <taxon>Arthropoda</taxon>
        <taxon>Crustacea</taxon>
        <taxon>Multicrustacea</taxon>
        <taxon>Malacostraca</taxon>
        <taxon>Eumalacostraca</taxon>
        <taxon>Eucarida</taxon>
        <taxon>Decapoda</taxon>
        <taxon>Pleocyemata</taxon>
        <taxon>Brachyura</taxon>
        <taxon>Eubrachyura</taxon>
        <taxon>Portunoidea</taxon>
        <taxon>Portunidae</taxon>
        <taxon>Portuninae</taxon>
        <taxon>Portunus</taxon>
    </lineage>
</organism>
<gene>
    <name evidence="1" type="ORF">E2C01_069647</name>
</gene>
<reference evidence="1 2" key="1">
    <citation type="submission" date="2019-05" db="EMBL/GenBank/DDBJ databases">
        <title>Another draft genome of Portunus trituberculatus and its Hox gene families provides insights of decapod evolution.</title>
        <authorList>
            <person name="Jeong J.-H."/>
            <person name="Song I."/>
            <person name="Kim S."/>
            <person name="Choi T."/>
            <person name="Kim D."/>
            <person name="Ryu S."/>
            <person name="Kim W."/>
        </authorList>
    </citation>
    <scope>NUCLEOTIDE SEQUENCE [LARGE SCALE GENOMIC DNA]</scope>
    <source>
        <tissue evidence="1">Muscle</tissue>
    </source>
</reference>
<proteinExistence type="predicted"/>